<reference evidence="2 3" key="1">
    <citation type="submission" date="2021-06" db="EMBL/GenBank/DDBJ databases">
        <title>Enterococcus alishanensis sp. nov., a novel lactic acid bacterium isolated from fresh coffee beans.</title>
        <authorList>
            <person name="Chen Y.-S."/>
        </authorList>
    </citation>
    <scope>NUCLEOTIDE SEQUENCE [LARGE SCALE GENOMIC DNA]</scope>
    <source>
        <strain evidence="2 3">ALS3</strain>
    </source>
</reference>
<feature type="transmembrane region" description="Helical" evidence="1">
    <location>
        <begin position="19"/>
        <end position="36"/>
    </location>
</feature>
<comment type="caution">
    <text evidence="2">The sequence shown here is derived from an EMBL/GenBank/DDBJ whole genome shotgun (WGS) entry which is preliminary data.</text>
</comment>
<dbReference type="RefSeq" id="WP_218327467.1">
    <property type="nucleotide sequence ID" value="NZ_JAHUZB010000009.1"/>
</dbReference>
<sequence>MEHTNQQTEKQDDAKKKKYLLLLLLLLLLAAGYVVYDHFFKTQEVPANIIAGDFLPDGKDASRMTEKEIAEFAQSNIDKSQFNMRIVSEATIDSTNMTGNLAIQNPPSNAQPVSVVVTIDETNEVVYNSGAIQPGEEIQTAKLEKELQPGDYPATATFKVYDPDSKKKQGEVQSVLTLMVQ</sequence>
<organism evidence="2 3">
    <name type="scientific">Enterococcus alishanensis</name>
    <dbReference type="NCBI Taxonomy" id="1303817"/>
    <lineage>
        <taxon>Bacteria</taxon>
        <taxon>Bacillati</taxon>
        <taxon>Bacillota</taxon>
        <taxon>Bacilli</taxon>
        <taxon>Lactobacillales</taxon>
        <taxon>Enterococcaceae</taxon>
        <taxon>Enterococcus</taxon>
    </lineage>
</organism>
<keyword evidence="1" id="KW-1133">Transmembrane helix</keyword>
<keyword evidence="3" id="KW-1185">Reference proteome</keyword>
<dbReference type="Proteomes" id="UP000774130">
    <property type="component" value="Unassembled WGS sequence"/>
</dbReference>
<evidence type="ECO:0000313" key="2">
    <source>
        <dbReference type="EMBL" id="MBV7392254.1"/>
    </source>
</evidence>
<evidence type="ECO:0000256" key="1">
    <source>
        <dbReference type="SAM" id="Phobius"/>
    </source>
</evidence>
<gene>
    <name evidence="2" type="ORF">KUA55_16345</name>
</gene>
<keyword evidence="1" id="KW-0472">Membrane</keyword>
<name>A0ABS6TH09_9ENTE</name>
<keyword evidence="1" id="KW-0812">Transmembrane</keyword>
<accession>A0ABS6TH09</accession>
<dbReference type="EMBL" id="JAHUZB010000009">
    <property type="protein sequence ID" value="MBV7392254.1"/>
    <property type="molecule type" value="Genomic_DNA"/>
</dbReference>
<evidence type="ECO:0000313" key="3">
    <source>
        <dbReference type="Proteomes" id="UP000774130"/>
    </source>
</evidence>
<proteinExistence type="predicted"/>
<protein>
    <submittedName>
        <fullName evidence="2">Uncharacterized protein</fullName>
    </submittedName>
</protein>